<dbReference type="InterPro" id="IPR053165">
    <property type="entry name" value="HSI-I_assembly_Hcp1"/>
</dbReference>
<protein>
    <submittedName>
        <fullName evidence="1">Type VI secretion system tube protein Hcp</fullName>
    </submittedName>
</protein>
<keyword evidence="2" id="KW-1185">Reference proteome</keyword>
<dbReference type="EMBL" id="JANUHB010000007">
    <property type="protein sequence ID" value="MCS0810586.1"/>
    <property type="molecule type" value="Genomic_DNA"/>
</dbReference>
<proteinExistence type="predicted"/>
<dbReference type="PANTHER" id="PTHR36152:SF5">
    <property type="entry name" value="PROTEIN HCP1"/>
    <property type="match status" value="1"/>
</dbReference>
<sequence>MASDVYLQIDGVNGESNDDKHKGWIEVQAVDWGVVQPTAGTMSTAGGHTIGRAAFDAIRITKAADLASPKLMELAAQGKTIPKAKLEFFRADGGGPVKYYEVTLENVLVSSNRKSYGGSGLLVDQFTLNFSRISEKYTQQKIGGGVSGSTAGGWDLATNKTAS</sequence>
<comment type="caution">
    <text evidence="1">The sequence shown here is derived from an EMBL/GenBank/DDBJ whole genome shotgun (WGS) entry which is preliminary data.</text>
</comment>
<dbReference type="InterPro" id="IPR036624">
    <property type="entry name" value="Hcp1-lik_sf"/>
</dbReference>
<dbReference type="RefSeq" id="WP_258824415.1">
    <property type="nucleotide sequence ID" value="NZ_JANUHB010000007.1"/>
</dbReference>
<evidence type="ECO:0000313" key="2">
    <source>
        <dbReference type="Proteomes" id="UP001206126"/>
    </source>
</evidence>
<dbReference type="SUPFAM" id="SSF141452">
    <property type="entry name" value="Hcp1-like"/>
    <property type="match status" value="1"/>
</dbReference>
<reference evidence="1 2" key="1">
    <citation type="submission" date="2022-08" db="EMBL/GenBank/DDBJ databases">
        <title>Reclassification of Massilia species as members of the genera Telluria, Duganella, Pseudoduganella, Mokoshia gen. nov. and Zemynaea gen. nov. using orthogonal and non-orthogonal genome-based approaches.</title>
        <authorList>
            <person name="Bowman J.P."/>
        </authorList>
    </citation>
    <scope>NUCLEOTIDE SEQUENCE [LARGE SCALE GENOMIC DNA]</scope>
    <source>
        <strain evidence="1 2">JCM 31605</strain>
    </source>
</reference>
<accession>A0ABT2DGY3</accession>
<dbReference type="PANTHER" id="PTHR36152">
    <property type="entry name" value="CYTOPLASMIC PROTEIN-RELATED"/>
    <property type="match status" value="1"/>
</dbReference>
<dbReference type="Gene3D" id="2.30.110.20">
    <property type="entry name" value="Hcp1-like"/>
    <property type="match status" value="1"/>
</dbReference>
<organism evidence="1 2">
    <name type="scientific">Massilia agilis</name>
    <dbReference type="NCBI Taxonomy" id="1811226"/>
    <lineage>
        <taxon>Bacteria</taxon>
        <taxon>Pseudomonadati</taxon>
        <taxon>Pseudomonadota</taxon>
        <taxon>Betaproteobacteria</taxon>
        <taxon>Burkholderiales</taxon>
        <taxon>Oxalobacteraceae</taxon>
        <taxon>Telluria group</taxon>
        <taxon>Massilia</taxon>
    </lineage>
</organism>
<evidence type="ECO:0000313" key="1">
    <source>
        <dbReference type="EMBL" id="MCS0810586.1"/>
    </source>
</evidence>
<dbReference type="NCBIfam" id="TIGR03344">
    <property type="entry name" value="VI_effect_Hcp1"/>
    <property type="match status" value="1"/>
</dbReference>
<dbReference type="InterPro" id="IPR008514">
    <property type="entry name" value="T6SS_Hcp"/>
</dbReference>
<gene>
    <name evidence="1" type="ORF">NX774_21910</name>
</gene>
<name>A0ABT2DGY3_9BURK</name>
<dbReference type="Pfam" id="PF05638">
    <property type="entry name" value="T6SS_HCP"/>
    <property type="match status" value="1"/>
</dbReference>
<dbReference type="Proteomes" id="UP001206126">
    <property type="component" value="Unassembled WGS sequence"/>
</dbReference>